<dbReference type="Gene3D" id="3.40.50.300">
    <property type="entry name" value="P-loop containing nucleotide triphosphate hydrolases"/>
    <property type="match status" value="1"/>
</dbReference>
<dbReference type="Proteomes" id="UP000320055">
    <property type="component" value="Unassembled WGS sequence"/>
</dbReference>
<evidence type="ECO:0000313" key="4">
    <source>
        <dbReference type="EMBL" id="VEP12247.1"/>
    </source>
</evidence>
<proteinExistence type="inferred from homology"/>
<name>A0A563VLL6_9CYAN</name>
<dbReference type="InterPro" id="IPR027417">
    <property type="entry name" value="P-loop_NTPase"/>
</dbReference>
<keyword evidence="5" id="KW-1185">Reference proteome</keyword>
<dbReference type="PANTHER" id="PTHR11783">
    <property type="entry name" value="SULFOTRANSFERASE SULT"/>
    <property type="match status" value="1"/>
</dbReference>
<dbReference type="EMBL" id="CAACVJ010000046">
    <property type="protein sequence ID" value="VEP12247.1"/>
    <property type="molecule type" value="Genomic_DNA"/>
</dbReference>
<feature type="domain" description="Sulfotransferase" evidence="3">
    <location>
        <begin position="10"/>
        <end position="252"/>
    </location>
</feature>
<accession>A0A563VLL6</accession>
<evidence type="ECO:0000256" key="2">
    <source>
        <dbReference type="ARBA" id="ARBA00022679"/>
    </source>
</evidence>
<organism evidence="4 5">
    <name type="scientific">Hyella patelloides LEGE 07179</name>
    <dbReference type="NCBI Taxonomy" id="945734"/>
    <lineage>
        <taxon>Bacteria</taxon>
        <taxon>Bacillati</taxon>
        <taxon>Cyanobacteriota</taxon>
        <taxon>Cyanophyceae</taxon>
        <taxon>Pleurocapsales</taxon>
        <taxon>Hyellaceae</taxon>
        <taxon>Hyella</taxon>
    </lineage>
</organism>
<dbReference type="Pfam" id="PF00685">
    <property type="entry name" value="Sulfotransfer_1"/>
    <property type="match status" value="1"/>
</dbReference>
<dbReference type="GO" id="GO:0008146">
    <property type="term" value="F:sulfotransferase activity"/>
    <property type="evidence" value="ECO:0007669"/>
    <property type="project" value="InterPro"/>
</dbReference>
<protein>
    <submittedName>
        <fullName evidence="4">Sulfotransferase domain protein (Modular protein)</fullName>
    </submittedName>
</protein>
<keyword evidence="2 4" id="KW-0808">Transferase</keyword>
<dbReference type="RefSeq" id="WP_144864044.1">
    <property type="nucleotide sequence ID" value="NZ_LR213776.1"/>
</dbReference>
<evidence type="ECO:0000259" key="3">
    <source>
        <dbReference type="Pfam" id="PF00685"/>
    </source>
</evidence>
<evidence type="ECO:0000256" key="1">
    <source>
        <dbReference type="ARBA" id="ARBA00005771"/>
    </source>
</evidence>
<dbReference type="InterPro" id="IPR000863">
    <property type="entry name" value="Sulfotransferase_dom"/>
</dbReference>
<comment type="similarity">
    <text evidence="1">Belongs to the sulfotransferase 1 family.</text>
</comment>
<sequence length="280" mass="33109">MTKFQDIGKPIVIASHPRSGTHLTIDLLRKQFAECKSYKKPGEPLDRLYFALESFASVNKPLPEKTALNILSRAKKPIIKTHSDPQFTYLLKQQKEHWVSWLQQEAETYYICRDGRAVLCSLHLFMQSYEPKTRCSFSEFIRQQEHGCSRIENWAKHIQAWSDLSNIKLLRFEDIIKNPNSIITKIGQDLKLLPLYQEPLLPQRFSNIWHSRWARMTNFYSESTAIIGYYKNQKVQKWQEVFTEEDRKLFHQEAGNILIDLGYEKSDYWVSKKEILNLSY</sequence>
<gene>
    <name evidence="4" type="ORF">H1P_140030</name>
</gene>
<dbReference type="SUPFAM" id="SSF52540">
    <property type="entry name" value="P-loop containing nucleoside triphosphate hydrolases"/>
    <property type="match status" value="1"/>
</dbReference>
<dbReference type="OrthoDB" id="8446141at2"/>
<evidence type="ECO:0000313" key="5">
    <source>
        <dbReference type="Proteomes" id="UP000320055"/>
    </source>
</evidence>
<dbReference type="AlphaFoldDB" id="A0A563VLL6"/>
<reference evidence="4 5" key="1">
    <citation type="submission" date="2019-01" db="EMBL/GenBank/DDBJ databases">
        <authorList>
            <person name="Brito A."/>
        </authorList>
    </citation>
    <scope>NUCLEOTIDE SEQUENCE [LARGE SCALE GENOMIC DNA]</scope>
    <source>
        <strain evidence="4">1</strain>
    </source>
</reference>